<dbReference type="AlphaFoldDB" id="A0ABD2PSF8"/>
<keyword evidence="2" id="KW-1185">Reference proteome</keyword>
<comment type="caution">
    <text evidence="1">The sequence shown here is derived from an EMBL/GenBank/DDBJ whole genome shotgun (WGS) entry which is preliminary data.</text>
</comment>
<gene>
    <name evidence="1" type="ORF">Ciccas_011303</name>
</gene>
<dbReference type="EMBL" id="JBJKFK010003213">
    <property type="protein sequence ID" value="KAL3310135.1"/>
    <property type="molecule type" value="Genomic_DNA"/>
</dbReference>
<organism evidence="1 2">
    <name type="scientific">Cichlidogyrus casuarinus</name>
    <dbReference type="NCBI Taxonomy" id="1844966"/>
    <lineage>
        <taxon>Eukaryota</taxon>
        <taxon>Metazoa</taxon>
        <taxon>Spiralia</taxon>
        <taxon>Lophotrochozoa</taxon>
        <taxon>Platyhelminthes</taxon>
        <taxon>Monogenea</taxon>
        <taxon>Monopisthocotylea</taxon>
        <taxon>Dactylogyridea</taxon>
        <taxon>Ancyrocephalidae</taxon>
        <taxon>Cichlidogyrus</taxon>
    </lineage>
</organism>
<feature type="non-terminal residue" evidence="1">
    <location>
        <position position="1"/>
    </location>
</feature>
<protein>
    <recommendedName>
        <fullName evidence="3">Transposase</fullName>
    </recommendedName>
</protein>
<evidence type="ECO:0000313" key="1">
    <source>
        <dbReference type="EMBL" id="KAL3310135.1"/>
    </source>
</evidence>
<evidence type="ECO:0000313" key="2">
    <source>
        <dbReference type="Proteomes" id="UP001626550"/>
    </source>
</evidence>
<sequence length="323" mass="36486">FCSHLLQAVHQAPPTTKLISYKQYKKQANIEAPRLRKKMGDQLNTPGEIIAACLTSDGWTSKSMVNYRSIVLGAFQCRMSGSDFAQGALDQLRRFCISPKALVVLYFVIFSIYKYGITTDGASNTRWIWTSIRPWLTKMCRTNTFFLSMGNDEESDADVASDFEDSEDCTDSLADESLAEDSVVDESAEPTDIPQLEHVWCFCHRLHLIVTSVVYPKESTAISRMIERVRHVATKLRRSNSVSLYFIFDIILAIDVWPLPIHLQSALSSICASDGRAHSRCSSQLAGINFVVETDASKFTQLRSFSWRESGEILDPDEFLLYF</sequence>
<dbReference type="Proteomes" id="UP001626550">
    <property type="component" value="Unassembled WGS sequence"/>
</dbReference>
<evidence type="ECO:0008006" key="3">
    <source>
        <dbReference type="Google" id="ProtNLM"/>
    </source>
</evidence>
<proteinExistence type="predicted"/>
<name>A0ABD2PSF8_9PLAT</name>
<accession>A0ABD2PSF8</accession>
<reference evidence="1 2" key="1">
    <citation type="submission" date="2024-11" db="EMBL/GenBank/DDBJ databases">
        <title>Adaptive evolution of stress response genes in parasites aligns with host niche diversity.</title>
        <authorList>
            <person name="Hahn C."/>
            <person name="Resl P."/>
        </authorList>
    </citation>
    <scope>NUCLEOTIDE SEQUENCE [LARGE SCALE GENOMIC DNA]</scope>
    <source>
        <strain evidence="1">EGGRZ-B1_66</strain>
        <tissue evidence="1">Body</tissue>
    </source>
</reference>